<dbReference type="EMBL" id="LUGG01000006">
    <property type="protein sequence ID" value="OBZ74123.1"/>
    <property type="molecule type" value="Genomic_DNA"/>
</dbReference>
<keyword evidence="2" id="KW-1185">Reference proteome</keyword>
<evidence type="ECO:0000313" key="2">
    <source>
        <dbReference type="Proteomes" id="UP000092993"/>
    </source>
</evidence>
<accession>A0A1C7MB32</accession>
<dbReference type="OrthoDB" id="2803395at2759"/>
<proteinExistence type="predicted"/>
<sequence length="284" mass="33000">MKSQSTFDDLPNELILVIKELIEDTDLRTHVCFYHACRRTAALYDKDMKTQNAFWERCCRLSGIGSLPEDGQDICWKAIAFECISKDGFCTHPHCGVTLLEANVLGMKYALDLRVEWNEHHPEHHFRSWSDYMSVADELDKLRIPPHALFKHITFSPIRTGVENDARVCCVARTSPSRDCQHSLCALYLHPIARRSFATFPPLDTMWLAGYVGLEGREYMNVENARGVTVWDIQTFIRNQLEYPISDDSAFRYSHSTNGREDAGPFETYRDRFIWRLYEEAYEL</sequence>
<dbReference type="AlphaFoldDB" id="A0A1C7MB32"/>
<dbReference type="Proteomes" id="UP000092993">
    <property type="component" value="Unassembled WGS sequence"/>
</dbReference>
<evidence type="ECO:0000313" key="1">
    <source>
        <dbReference type="EMBL" id="OBZ74123.1"/>
    </source>
</evidence>
<organism evidence="1 2">
    <name type="scientific">Grifola frondosa</name>
    <name type="common">Maitake</name>
    <name type="synonym">Polyporus frondosus</name>
    <dbReference type="NCBI Taxonomy" id="5627"/>
    <lineage>
        <taxon>Eukaryota</taxon>
        <taxon>Fungi</taxon>
        <taxon>Dikarya</taxon>
        <taxon>Basidiomycota</taxon>
        <taxon>Agaricomycotina</taxon>
        <taxon>Agaricomycetes</taxon>
        <taxon>Polyporales</taxon>
        <taxon>Grifolaceae</taxon>
        <taxon>Grifola</taxon>
    </lineage>
</organism>
<reference evidence="1 2" key="1">
    <citation type="submission" date="2016-03" db="EMBL/GenBank/DDBJ databases">
        <title>Whole genome sequencing of Grifola frondosa 9006-11.</title>
        <authorList>
            <person name="Min B."/>
            <person name="Park H."/>
            <person name="Kim J.-G."/>
            <person name="Cho H."/>
            <person name="Oh Y.-L."/>
            <person name="Kong W.-S."/>
            <person name="Choi I.-G."/>
        </authorList>
    </citation>
    <scope>NUCLEOTIDE SEQUENCE [LARGE SCALE GENOMIC DNA]</scope>
    <source>
        <strain evidence="1 2">9006-11</strain>
    </source>
</reference>
<dbReference type="OMA" id="NIDECHW"/>
<name>A0A1C7MB32_GRIFR</name>
<gene>
    <name evidence="1" type="ORF">A0H81_06224</name>
</gene>
<comment type="caution">
    <text evidence="1">The sequence shown here is derived from an EMBL/GenBank/DDBJ whole genome shotgun (WGS) entry which is preliminary data.</text>
</comment>
<protein>
    <submittedName>
        <fullName evidence="1">Uncharacterized protein</fullName>
    </submittedName>
</protein>